<evidence type="ECO:0000256" key="1">
    <source>
        <dbReference type="ARBA" id="ARBA00007733"/>
    </source>
</evidence>
<dbReference type="Pfam" id="PF26594">
    <property type="entry name" value="KH_NusA_2nd"/>
    <property type="match status" value="1"/>
</dbReference>
<evidence type="ECO:0000313" key="17">
    <source>
        <dbReference type="EMBL" id="GFR11232.1"/>
    </source>
</evidence>
<dbReference type="GO" id="GO:0006353">
    <property type="term" value="P:DNA-templated transcription termination"/>
    <property type="evidence" value="ECO:0007669"/>
    <property type="project" value="UniProtKB-KW"/>
</dbReference>
<dbReference type="InterPro" id="IPR030842">
    <property type="entry name" value="TF_NusA_bacterial"/>
</dbReference>
<keyword evidence="3" id="KW-0963">Cytoplasm</keyword>
<name>A0A8X6LK33_TRICU</name>
<dbReference type="Pfam" id="PF08529">
    <property type="entry name" value="NusA_N"/>
    <property type="match status" value="1"/>
</dbReference>
<dbReference type="FunFam" id="3.30.300.20:FF:000002">
    <property type="entry name" value="Transcription termination/antitermination protein NusA"/>
    <property type="match status" value="1"/>
</dbReference>
<dbReference type="GO" id="GO:0003924">
    <property type="term" value="F:GTPase activity"/>
    <property type="evidence" value="ECO:0007669"/>
    <property type="project" value="InterPro"/>
</dbReference>
<dbReference type="SUPFAM" id="SSF52540">
    <property type="entry name" value="P-loop containing nucleoside triphosphate hydrolases"/>
    <property type="match status" value="1"/>
</dbReference>
<keyword evidence="9" id="KW-0805">Transcription regulation</keyword>
<dbReference type="Pfam" id="PF04760">
    <property type="entry name" value="IF2_N"/>
    <property type="match status" value="1"/>
</dbReference>
<keyword evidence="7 13" id="KW-0694">RNA-binding</keyword>
<evidence type="ECO:0000256" key="9">
    <source>
        <dbReference type="ARBA" id="ARBA00023015"/>
    </source>
</evidence>
<dbReference type="InterPro" id="IPR000178">
    <property type="entry name" value="TF_IF2_bacterial-like"/>
</dbReference>
<dbReference type="SUPFAM" id="SSF69705">
    <property type="entry name" value="Transcription factor NusA, N-terminal domain"/>
    <property type="match status" value="1"/>
</dbReference>
<dbReference type="SUPFAM" id="SSF50447">
    <property type="entry name" value="Translation proteins"/>
    <property type="match status" value="1"/>
</dbReference>
<evidence type="ECO:0000256" key="13">
    <source>
        <dbReference type="PROSITE-ProRule" id="PRU00117"/>
    </source>
</evidence>
<dbReference type="PROSITE" id="PS50084">
    <property type="entry name" value="KH_TYPE_1"/>
    <property type="match status" value="1"/>
</dbReference>
<gene>
    <name evidence="17" type="primary">infB</name>
    <name evidence="17" type="ORF">TNCT_716721</name>
</gene>
<dbReference type="InterPro" id="IPR012340">
    <property type="entry name" value="NA-bd_OB-fold"/>
</dbReference>
<dbReference type="InterPro" id="IPR027417">
    <property type="entry name" value="P-loop_NTPase"/>
</dbReference>
<dbReference type="FunFam" id="3.30.300.20:FF:000005">
    <property type="entry name" value="Transcription termination/antitermination protein NusA"/>
    <property type="match status" value="1"/>
</dbReference>
<accession>A0A8X6LK33</accession>
<dbReference type="InterPro" id="IPR003029">
    <property type="entry name" value="S1_domain"/>
</dbReference>
<evidence type="ECO:0000259" key="15">
    <source>
        <dbReference type="PROSITE" id="PS50126"/>
    </source>
</evidence>
<feature type="domain" description="Tr-type G" evidence="16">
    <location>
        <begin position="743"/>
        <end position="914"/>
    </location>
</feature>
<evidence type="ECO:0000256" key="5">
    <source>
        <dbReference type="ARBA" id="ARBA00022741"/>
    </source>
</evidence>
<dbReference type="InterPro" id="IPR004087">
    <property type="entry name" value="KH_dom"/>
</dbReference>
<dbReference type="GO" id="GO:0003743">
    <property type="term" value="F:translation initiation factor activity"/>
    <property type="evidence" value="ECO:0007669"/>
    <property type="project" value="UniProtKB-KW"/>
</dbReference>
<dbReference type="Gene3D" id="3.30.300.20">
    <property type="match status" value="2"/>
</dbReference>
<feature type="region of interest" description="Disordered" evidence="14">
    <location>
        <begin position="550"/>
        <end position="576"/>
    </location>
</feature>
<comment type="similarity">
    <text evidence="1">Belongs to the TRAFAC class translation factor GTPase superfamily. Classic translation factor GTPase family. IF-2 subfamily.</text>
</comment>
<dbReference type="InterPro" id="IPR010995">
    <property type="entry name" value="DNA_repair_Rad51/TF_NusA_a-hlx"/>
</dbReference>
<dbReference type="InterPro" id="IPR025249">
    <property type="entry name" value="TF_NusA_KH_1st"/>
</dbReference>
<evidence type="ECO:0000256" key="11">
    <source>
        <dbReference type="ARBA" id="ARBA00023163"/>
    </source>
</evidence>
<dbReference type="InterPro" id="IPR053905">
    <property type="entry name" value="EF-G-like_DII"/>
</dbReference>
<proteinExistence type="inferred from homology"/>
<dbReference type="NCBIfam" id="TIGR01953">
    <property type="entry name" value="NusA"/>
    <property type="match status" value="1"/>
</dbReference>
<dbReference type="InterPro" id="IPR015946">
    <property type="entry name" value="KH_dom-like_a/b"/>
</dbReference>
<dbReference type="OrthoDB" id="361630at2759"/>
<dbReference type="FunFam" id="3.40.50.300:FF:000019">
    <property type="entry name" value="Translation initiation factor IF-2"/>
    <property type="match status" value="1"/>
</dbReference>
<feature type="domain" description="S1 motif" evidence="15">
    <location>
        <begin position="158"/>
        <end position="222"/>
    </location>
</feature>
<dbReference type="AlphaFoldDB" id="A0A8X6LK33"/>
<dbReference type="CDD" id="cd04455">
    <property type="entry name" value="S1_NusA"/>
    <property type="match status" value="1"/>
</dbReference>
<dbReference type="InterPro" id="IPR010214">
    <property type="entry name" value="Tscrpt_termin_fac_NusA_C_rpt"/>
</dbReference>
<evidence type="ECO:0000256" key="7">
    <source>
        <dbReference type="ARBA" id="ARBA00022884"/>
    </source>
</evidence>
<evidence type="ECO:0000256" key="10">
    <source>
        <dbReference type="ARBA" id="ARBA00023134"/>
    </source>
</evidence>
<dbReference type="Gene3D" id="3.30.1480.10">
    <property type="entry name" value="NusA, N-terminal domain"/>
    <property type="match status" value="1"/>
</dbReference>
<dbReference type="GO" id="GO:0003700">
    <property type="term" value="F:DNA-binding transcription factor activity"/>
    <property type="evidence" value="ECO:0007669"/>
    <property type="project" value="InterPro"/>
</dbReference>
<protein>
    <submittedName>
        <fullName evidence="17">Translation initiation factor IF-2</fullName>
    </submittedName>
</protein>
<dbReference type="Pfam" id="PF00009">
    <property type="entry name" value="GTP_EFTU"/>
    <property type="match status" value="1"/>
</dbReference>
<dbReference type="Pfam" id="PF14520">
    <property type="entry name" value="HHH_5"/>
    <property type="match status" value="1"/>
</dbReference>
<dbReference type="PROSITE" id="PS50126">
    <property type="entry name" value="S1"/>
    <property type="match status" value="1"/>
</dbReference>
<dbReference type="CDD" id="cd01887">
    <property type="entry name" value="IF2_eIF5B"/>
    <property type="match status" value="1"/>
</dbReference>
<dbReference type="InterPro" id="IPR044145">
    <property type="entry name" value="IF2_II"/>
</dbReference>
<evidence type="ECO:0000256" key="14">
    <source>
        <dbReference type="SAM" id="MobiDB-lite"/>
    </source>
</evidence>
<dbReference type="Gene3D" id="1.10.150.20">
    <property type="entry name" value="5' to 3' exonuclease, C-terminal subdomain"/>
    <property type="match status" value="1"/>
</dbReference>
<dbReference type="InterPro" id="IPR000795">
    <property type="entry name" value="T_Tr_GTP-bd_dom"/>
</dbReference>
<dbReference type="InterPro" id="IPR010213">
    <property type="entry name" value="TF_NusA"/>
</dbReference>
<dbReference type="GO" id="GO:0005525">
    <property type="term" value="F:GTP binding"/>
    <property type="evidence" value="ECO:0007669"/>
    <property type="project" value="UniProtKB-KW"/>
</dbReference>
<reference evidence="17" key="1">
    <citation type="submission" date="2020-07" db="EMBL/GenBank/DDBJ databases">
        <title>Multicomponent nature underlies the extraordinary mechanical properties of spider dragline silk.</title>
        <authorList>
            <person name="Kono N."/>
            <person name="Nakamura H."/>
            <person name="Mori M."/>
            <person name="Yoshida Y."/>
            <person name="Ohtoshi R."/>
            <person name="Malay A.D."/>
            <person name="Moran D.A.P."/>
            <person name="Tomita M."/>
            <person name="Numata K."/>
            <person name="Arakawa K."/>
        </authorList>
    </citation>
    <scope>NUCLEOTIDE SEQUENCE</scope>
</reference>
<evidence type="ECO:0000256" key="6">
    <source>
        <dbReference type="ARBA" id="ARBA00022814"/>
    </source>
</evidence>
<sequence>MIANRKSSVKQKSNKNNIVGNPDVIKTAGELSLQKGLDFDVVIKALESAIEAVAHQKYGSKSKIVVDIDRNTGKVTSYRKLKVIDDESNEKENTECESITLTQAKLIKGDAKVGDTVSELLSLNTDLASARIAQQKIAQIIKDEESKKQYEEFKDKAGEIRYGIVKQVEYSDLIIDINGTRAYLPLRNLTGGESFREGDKVKAYIQTVKRSDDGRQIILSRTHEGFLEALLNQEIPEIADGLVTIKGIARDAGSRSKVAVFSPDKNIDPVGACVGVKGDRIKTIIHELNGEKIDVINYSSDLGQFVIKAITPAEVSKVIIDENENCIELTVAEDQLSLAIGKKGQNVRLASELVGWKIEILSTQQESERRSKELSQCSALFAEALNLEEIMGQLLVTEGFSSVEDISSASIKELASIEGFNEDIANELHNRANKYLKAENDRKIEELKSLGMEDDVINLTLSIDNKIALSKHDIKTLEDIADLSSYEFCSILSSSADNKMNSENLKDTVDSIIIEAQEHNLFDESKLGSLTEKEQIFRINAVQNAALLKEKNQREEKEKTAKEDSNKEIDEKNEADTLSKEINKQVLSDTHLVELKEDNIDYEGDDKKSSKVNKDIYSKHSKLVIAQAIDEKTEQPPVFKQRFGIRSRKSKFTKGKNISREVIIPDKITIRELSVRMAEDSKSVLKMFKEEVGESYRVDDLVDPDIASEIVEKFNHTAKRVSDTNREKDLFFIEGRESLPKKPKPPVVTFMGHVDHGKTSLLDAFRESNVAERESGGITQHIGAYQITTKDKQKITFIDTPGHEAFTAMRACGANITNIVVIVVAADDGIMKQTVEAINHAKAANVSIIVAINKIDKSEPGDVEKIINSLPQYNLISEELGGDIMIVPVSAKKKTNLDKLEEAILLIAELMKLEAIEDCRALGWVIESKIDKAKGISATLIVEEGTLKVGDILVVGTTYSKVRSMVNHLGQREKAALPSAPIEITGLNGVPNAGDKFVVVNSEKQAREIVEYRLELIKKKKEDLDDNNLDIFSRNNSETEELSVIFKVRCNWFY</sequence>
<keyword evidence="8" id="KW-0648">Protein biosynthesis</keyword>
<dbReference type="PANTHER" id="PTHR22648">
    <property type="entry name" value="TRANSCRIPTION TERMINATION FACTOR NUSA"/>
    <property type="match status" value="1"/>
</dbReference>
<dbReference type="Gene3D" id="2.40.50.140">
    <property type="entry name" value="Nucleic acid-binding proteins"/>
    <property type="match status" value="1"/>
</dbReference>
<dbReference type="CDD" id="cd22529">
    <property type="entry name" value="KH-II_NusA_rpt2"/>
    <property type="match status" value="1"/>
</dbReference>
<keyword evidence="6" id="KW-0889">Transcription antitermination</keyword>
<dbReference type="InterPro" id="IPR013735">
    <property type="entry name" value="TF_NusA_N"/>
</dbReference>
<comment type="function">
    <text evidence="12">One of the essential components for the initiation of protein synthesis. Protects formylmethionyl-tRNA from spontaneous hydrolysis and promotes its binding to the 30S ribosomal subunits. Also involved in the hydrolysis of GTP during the formation of the 70S ribosomal complex.</text>
</comment>
<dbReference type="HAMAP" id="MF_00945_B">
    <property type="entry name" value="NusA_B"/>
    <property type="match status" value="1"/>
</dbReference>
<dbReference type="SUPFAM" id="SSF47794">
    <property type="entry name" value="Rad51 N-terminal domain-like"/>
    <property type="match status" value="1"/>
</dbReference>
<evidence type="ECO:0000256" key="12">
    <source>
        <dbReference type="ARBA" id="ARBA00025162"/>
    </source>
</evidence>
<dbReference type="Pfam" id="PF22042">
    <property type="entry name" value="EF-G_D2"/>
    <property type="match status" value="1"/>
</dbReference>
<organism evidence="17 18">
    <name type="scientific">Trichonephila clavata</name>
    <name type="common">Joro spider</name>
    <name type="synonym">Nephila clavata</name>
    <dbReference type="NCBI Taxonomy" id="2740835"/>
    <lineage>
        <taxon>Eukaryota</taxon>
        <taxon>Metazoa</taxon>
        <taxon>Ecdysozoa</taxon>
        <taxon>Arthropoda</taxon>
        <taxon>Chelicerata</taxon>
        <taxon>Arachnida</taxon>
        <taxon>Araneae</taxon>
        <taxon>Araneomorphae</taxon>
        <taxon>Entelegynae</taxon>
        <taxon>Araneoidea</taxon>
        <taxon>Nephilidae</taxon>
        <taxon>Trichonephila</taxon>
    </lineage>
</organism>
<dbReference type="SMART" id="SM00316">
    <property type="entry name" value="S1"/>
    <property type="match status" value="1"/>
</dbReference>
<keyword evidence="2" id="KW-0806">Transcription termination</keyword>
<dbReference type="EMBL" id="BMAO01036516">
    <property type="protein sequence ID" value="GFR11232.1"/>
    <property type="molecule type" value="Genomic_DNA"/>
</dbReference>
<evidence type="ECO:0000256" key="4">
    <source>
        <dbReference type="ARBA" id="ARBA00022540"/>
    </source>
</evidence>
<keyword evidence="10" id="KW-0342">GTP-binding</keyword>
<evidence type="ECO:0000256" key="3">
    <source>
        <dbReference type="ARBA" id="ARBA00022490"/>
    </source>
</evidence>
<dbReference type="InterPro" id="IPR036555">
    <property type="entry name" value="NusA_N_sf"/>
</dbReference>
<dbReference type="Gene3D" id="3.40.50.300">
    <property type="entry name" value="P-loop containing nucleotide triphosphate hydrolases"/>
    <property type="match status" value="1"/>
</dbReference>
<keyword evidence="5" id="KW-0547">Nucleotide-binding</keyword>
<dbReference type="InterPro" id="IPR058582">
    <property type="entry name" value="KH_NusA_2nd"/>
</dbReference>
<dbReference type="Proteomes" id="UP000887116">
    <property type="component" value="Unassembled WGS sequence"/>
</dbReference>
<dbReference type="InterPro" id="IPR009019">
    <property type="entry name" value="KH_sf_prok-type"/>
</dbReference>
<dbReference type="InterPro" id="IPR009000">
    <property type="entry name" value="Transl_B-barrel_sf"/>
</dbReference>
<evidence type="ECO:0000256" key="2">
    <source>
        <dbReference type="ARBA" id="ARBA00022472"/>
    </source>
</evidence>
<dbReference type="NCBIfam" id="TIGR01954">
    <property type="entry name" value="nusA_Cterm_rpt"/>
    <property type="match status" value="1"/>
</dbReference>
<keyword evidence="11" id="KW-0804">Transcription</keyword>
<dbReference type="SUPFAM" id="SSF50249">
    <property type="entry name" value="Nucleic acid-binding proteins"/>
    <property type="match status" value="1"/>
</dbReference>
<evidence type="ECO:0000259" key="16">
    <source>
        <dbReference type="PROSITE" id="PS51722"/>
    </source>
</evidence>
<dbReference type="InterPro" id="IPR006847">
    <property type="entry name" value="IF2_N"/>
</dbReference>
<keyword evidence="4 17" id="KW-0396">Initiation factor</keyword>
<dbReference type="GO" id="GO:0005829">
    <property type="term" value="C:cytosol"/>
    <property type="evidence" value="ECO:0007669"/>
    <property type="project" value="TreeGrafter"/>
</dbReference>
<dbReference type="FunFam" id="2.40.30.10:FF:000007">
    <property type="entry name" value="Translation initiation factor IF-2"/>
    <property type="match status" value="1"/>
</dbReference>
<dbReference type="PROSITE" id="PS51722">
    <property type="entry name" value="G_TR_2"/>
    <property type="match status" value="1"/>
</dbReference>
<keyword evidence="18" id="KW-1185">Reference proteome</keyword>
<dbReference type="GO" id="GO:0003723">
    <property type="term" value="F:RNA binding"/>
    <property type="evidence" value="ECO:0007669"/>
    <property type="project" value="UniProtKB-UniRule"/>
</dbReference>
<dbReference type="SUPFAM" id="SSF54814">
    <property type="entry name" value="Prokaryotic type KH domain (KH-domain type II)"/>
    <property type="match status" value="2"/>
</dbReference>
<comment type="caution">
    <text evidence="17">The sequence shown here is derived from an EMBL/GenBank/DDBJ whole genome shotgun (WGS) entry which is preliminary data.</text>
</comment>
<dbReference type="Gene3D" id="2.40.30.10">
    <property type="entry name" value="Translation factors"/>
    <property type="match status" value="1"/>
</dbReference>
<evidence type="ECO:0000313" key="18">
    <source>
        <dbReference type="Proteomes" id="UP000887116"/>
    </source>
</evidence>
<dbReference type="SMART" id="SM00322">
    <property type="entry name" value="KH"/>
    <property type="match status" value="2"/>
</dbReference>
<dbReference type="CDD" id="cd03702">
    <property type="entry name" value="IF2_mtIF2_II"/>
    <property type="match status" value="1"/>
</dbReference>
<evidence type="ECO:0000256" key="8">
    <source>
        <dbReference type="ARBA" id="ARBA00022917"/>
    </source>
</evidence>
<dbReference type="CDD" id="cd02134">
    <property type="entry name" value="KH-II_NusA_rpt1"/>
    <property type="match status" value="1"/>
</dbReference>
<dbReference type="GO" id="GO:0031564">
    <property type="term" value="P:transcription antitermination"/>
    <property type="evidence" value="ECO:0007669"/>
    <property type="project" value="UniProtKB-KW"/>
</dbReference>
<dbReference type="InterPro" id="IPR005225">
    <property type="entry name" value="Small_GTP-bd"/>
</dbReference>
<dbReference type="NCBIfam" id="TIGR00231">
    <property type="entry name" value="small_GTP"/>
    <property type="match status" value="1"/>
</dbReference>
<dbReference type="PANTHER" id="PTHR22648:SF0">
    <property type="entry name" value="TRANSCRIPTION TERMINATION_ANTITERMINATION PROTEIN NUSA"/>
    <property type="match status" value="1"/>
</dbReference>
<dbReference type="Pfam" id="PF13184">
    <property type="entry name" value="KH_NusA_1st"/>
    <property type="match status" value="1"/>
</dbReference>
<dbReference type="NCBIfam" id="TIGR00487">
    <property type="entry name" value="IF-2"/>
    <property type="match status" value="1"/>
</dbReference>